<dbReference type="PROSITE" id="PS00622">
    <property type="entry name" value="HTH_LUXR_1"/>
    <property type="match status" value="1"/>
</dbReference>
<dbReference type="GO" id="GO:0003677">
    <property type="term" value="F:DNA binding"/>
    <property type="evidence" value="ECO:0007669"/>
    <property type="project" value="UniProtKB-KW"/>
</dbReference>
<dbReference type="GO" id="GO:0006355">
    <property type="term" value="P:regulation of DNA-templated transcription"/>
    <property type="evidence" value="ECO:0007669"/>
    <property type="project" value="InterPro"/>
</dbReference>
<keyword evidence="2" id="KW-0238">DNA-binding</keyword>
<proteinExistence type="predicted"/>
<organism evidence="6 7">
    <name type="scientific">Flavobacterium faecale</name>
    <dbReference type="NCBI Taxonomy" id="1355330"/>
    <lineage>
        <taxon>Bacteria</taxon>
        <taxon>Pseudomonadati</taxon>
        <taxon>Bacteroidota</taxon>
        <taxon>Flavobacteriia</taxon>
        <taxon>Flavobacteriales</taxon>
        <taxon>Flavobacteriaceae</taxon>
        <taxon>Flavobacterium</taxon>
    </lineage>
</organism>
<dbReference type="KEGG" id="ffa:FFWV33_05025"/>
<accession>A0A2S1LB47</accession>
<sequence length="258" mass="30281">MELLQYDDMKKTWHELAKYTDEEMDSDFKLELYRKLQNIFHVGDFYYYIINFGTVQVEWISTDVTRVLGVAHKEDFNLEFLFENIHPDDKDRFVTYERKAISFFNDLEPSKVLNYKLSYDYRVQKADGTYIWILMQCVPIQSNDEGDLIRVLDIHTDISHLKTDNQPSGLSFLGLNGEPSFINVSVEDTFFQVSKQLFTPREKEVIKLTIEGNKSPKVADILMISIHTVHTHRKNIMKKSNCKNWVEFSSKAIANGWV</sequence>
<dbReference type="EMBL" id="CP020918">
    <property type="protein sequence ID" value="AWG20944.1"/>
    <property type="molecule type" value="Genomic_DNA"/>
</dbReference>
<dbReference type="AlphaFoldDB" id="A0A2S1LB47"/>
<evidence type="ECO:0008006" key="8">
    <source>
        <dbReference type="Google" id="ProtNLM"/>
    </source>
</evidence>
<dbReference type="InterPro" id="IPR035965">
    <property type="entry name" value="PAS-like_dom_sf"/>
</dbReference>
<dbReference type="PRINTS" id="PR00038">
    <property type="entry name" value="HTHLUXR"/>
</dbReference>
<dbReference type="CDD" id="cd00130">
    <property type="entry name" value="PAS"/>
    <property type="match status" value="1"/>
</dbReference>
<dbReference type="CDD" id="cd06170">
    <property type="entry name" value="LuxR_C_like"/>
    <property type="match status" value="1"/>
</dbReference>
<dbReference type="SMART" id="SM00086">
    <property type="entry name" value="PAC"/>
    <property type="match status" value="1"/>
</dbReference>
<keyword evidence="3" id="KW-0804">Transcription</keyword>
<name>A0A2S1LB47_9FLAO</name>
<dbReference type="InterPro" id="IPR000792">
    <property type="entry name" value="Tscrpt_reg_LuxR_C"/>
</dbReference>
<feature type="domain" description="HTH luxR-type" evidence="4">
    <location>
        <begin position="191"/>
        <end position="256"/>
    </location>
</feature>
<dbReference type="RefSeq" id="WP_108739897.1">
    <property type="nucleotide sequence ID" value="NZ_CP020918.1"/>
</dbReference>
<dbReference type="SUPFAM" id="SSF55785">
    <property type="entry name" value="PYP-like sensor domain (PAS domain)"/>
    <property type="match status" value="1"/>
</dbReference>
<keyword evidence="7" id="KW-1185">Reference proteome</keyword>
<dbReference type="InterPro" id="IPR000014">
    <property type="entry name" value="PAS"/>
</dbReference>
<evidence type="ECO:0000256" key="3">
    <source>
        <dbReference type="ARBA" id="ARBA00023163"/>
    </source>
</evidence>
<dbReference type="SUPFAM" id="SSF46894">
    <property type="entry name" value="C-terminal effector domain of the bipartite response regulators"/>
    <property type="match status" value="1"/>
</dbReference>
<dbReference type="PANTHER" id="PTHR44688">
    <property type="entry name" value="DNA-BINDING TRANSCRIPTIONAL ACTIVATOR DEVR_DOSR"/>
    <property type="match status" value="1"/>
</dbReference>
<evidence type="ECO:0000256" key="1">
    <source>
        <dbReference type="ARBA" id="ARBA00023015"/>
    </source>
</evidence>
<dbReference type="Gene3D" id="1.10.10.10">
    <property type="entry name" value="Winged helix-like DNA-binding domain superfamily/Winged helix DNA-binding domain"/>
    <property type="match status" value="1"/>
</dbReference>
<dbReference type="InterPro" id="IPR001610">
    <property type="entry name" value="PAC"/>
</dbReference>
<dbReference type="PANTHER" id="PTHR44688:SF16">
    <property type="entry name" value="DNA-BINDING TRANSCRIPTIONAL ACTIVATOR DEVR_DOSR"/>
    <property type="match status" value="1"/>
</dbReference>
<dbReference type="SMART" id="SM00421">
    <property type="entry name" value="HTH_LUXR"/>
    <property type="match status" value="1"/>
</dbReference>
<evidence type="ECO:0000259" key="4">
    <source>
        <dbReference type="PROSITE" id="PS50043"/>
    </source>
</evidence>
<gene>
    <name evidence="6" type="ORF">FFWV33_05025</name>
</gene>
<dbReference type="PROSITE" id="PS50113">
    <property type="entry name" value="PAC"/>
    <property type="match status" value="1"/>
</dbReference>
<evidence type="ECO:0000259" key="5">
    <source>
        <dbReference type="PROSITE" id="PS50113"/>
    </source>
</evidence>
<dbReference type="InterPro" id="IPR036388">
    <property type="entry name" value="WH-like_DNA-bd_sf"/>
</dbReference>
<dbReference type="Proteomes" id="UP000244527">
    <property type="component" value="Chromosome"/>
</dbReference>
<dbReference type="InterPro" id="IPR000700">
    <property type="entry name" value="PAS-assoc_C"/>
</dbReference>
<dbReference type="Pfam" id="PF08447">
    <property type="entry name" value="PAS_3"/>
    <property type="match status" value="1"/>
</dbReference>
<evidence type="ECO:0000313" key="6">
    <source>
        <dbReference type="EMBL" id="AWG20944.1"/>
    </source>
</evidence>
<dbReference type="Gene3D" id="3.30.450.20">
    <property type="entry name" value="PAS domain"/>
    <property type="match status" value="1"/>
</dbReference>
<keyword evidence="1" id="KW-0805">Transcription regulation</keyword>
<dbReference type="OrthoDB" id="965844at2"/>
<dbReference type="InterPro" id="IPR016032">
    <property type="entry name" value="Sig_transdc_resp-reg_C-effctor"/>
</dbReference>
<reference evidence="6 7" key="1">
    <citation type="submission" date="2017-04" db="EMBL/GenBank/DDBJ databases">
        <title>Compelte genome sequence of WV33.</title>
        <authorList>
            <person name="Lee P.C."/>
        </authorList>
    </citation>
    <scope>NUCLEOTIDE SEQUENCE [LARGE SCALE GENOMIC DNA]</scope>
    <source>
        <strain evidence="6 7">WV33</strain>
    </source>
</reference>
<feature type="domain" description="PAC" evidence="5">
    <location>
        <begin position="117"/>
        <end position="170"/>
    </location>
</feature>
<protein>
    <recommendedName>
        <fullName evidence="8">HTH luxR-type domain-containing protein</fullName>
    </recommendedName>
</protein>
<evidence type="ECO:0000313" key="7">
    <source>
        <dbReference type="Proteomes" id="UP000244527"/>
    </source>
</evidence>
<dbReference type="Pfam" id="PF00196">
    <property type="entry name" value="GerE"/>
    <property type="match status" value="1"/>
</dbReference>
<dbReference type="PROSITE" id="PS50043">
    <property type="entry name" value="HTH_LUXR_2"/>
    <property type="match status" value="1"/>
</dbReference>
<evidence type="ECO:0000256" key="2">
    <source>
        <dbReference type="ARBA" id="ARBA00023125"/>
    </source>
</evidence>
<dbReference type="InterPro" id="IPR013655">
    <property type="entry name" value="PAS_fold_3"/>
</dbReference>